<dbReference type="Proteomes" id="UP000000437">
    <property type="component" value="Chromosome 5"/>
</dbReference>
<reference evidence="2" key="1">
    <citation type="submission" date="2025-08" db="UniProtKB">
        <authorList>
            <consortium name="RefSeq"/>
        </authorList>
    </citation>
    <scope>IDENTIFICATION</scope>
    <source>
        <strain evidence="2">Tuebingen</strain>
        <tissue evidence="2">Fibroblasts and whole tissue</tissue>
    </source>
</reference>
<gene>
    <name evidence="2" type="primary">LOC141385613</name>
</gene>
<keyword evidence="1" id="KW-1185">Reference proteome</keyword>
<organism evidence="1 2">
    <name type="scientific">Danio rerio</name>
    <name type="common">Zebrafish</name>
    <name type="synonym">Brachydanio rerio</name>
    <dbReference type="NCBI Taxonomy" id="7955"/>
    <lineage>
        <taxon>Eukaryota</taxon>
        <taxon>Metazoa</taxon>
        <taxon>Chordata</taxon>
        <taxon>Craniata</taxon>
        <taxon>Vertebrata</taxon>
        <taxon>Euteleostomi</taxon>
        <taxon>Actinopterygii</taxon>
        <taxon>Neopterygii</taxon>
        <taxon>Teleostei</taxon>
        <taxon>Ostariophysi</taxon>
        <taxon>Cypriniformes</taxon>
        <taxon>Danionidae</taxon>
        <taxon>Danioninae</taxon>
        <taxon>Danio</taxon>
    </lineage>
</organism>
<evidence type="ECO:0000313" key="1">
    <source>
        <dbReference type="Proteomes" id="UP000000437"/>
    </source>
</evidence>
<proteinExistence type="predicted"/>
<evidence type="ECO:0000313" key="2">
    <source>
        <dbReference type="RefSeq" id="XP_073807552.1"/>
    </source>
</evidence>
<protein>
    <submittedName>
        <fullName evidence="2">Uncharacterized protein</fullName>
    </submittedName>
</protein>
<dbReference type="RefSeq" id="XP_073807552.1">
    <property type="nucleotide sequence ID" value="XM_073951451.1"/>
</dbReference>
<accession>A0AC58JM39</accession>
<sequence length="359" mass="39861">MGSSRLHIDFPSSDMGPEELVIQFNSICSNILNSVAPLKIKKKKVKPQPWVNSNIRALRQECRRAERKWLKDKLQVSYESLRDCLTKFQRAVNAARSNYLSDIISKNCHNSKVLFSTINTILQPVVSPSISSSVDTCEKFQHFFANMIVRIRSQILPVVSVSTISVAPLKNLASFIPVSLSQLNDIVAHMKPSGSSCDVIPATLFQEVMHSIGPSVLSIVNSSLSTGIVPSSFKHAVIQPLLKKANLDASDMKNFCPISKLPFISKILEKVVSVQLNEFLANNNNFDKFQSGFRARHSTESTQLRVFNDILLEVDSGSPVVLVLLDLTAAFDKVDHDILTDQLREHAGIQGLALDWFSS</sequence>
<name>A0AC58JM39_DANRE</name>